<evidence type="ECO:0000313" key="1">
    <source>
        <dbReference type="EMBL" id="SCB80949.1"/>
    </source>
</evidence>
<dbReference type="EMBL" id="FMAY01000001">
    <property type="protein sequence ID" value="SCB80949.1"/>
    <property type="molecule type" value="Genomic_DNA"/>
</dbReference>
<keyword evidence="2" id="KW-1185">Reference proteome</keyword>
<gene>
    <name evidence="1" type="ORF">GA0061071_101588</name>
</gene>
<reference evidence="2" key="1">
    <citation type="submission" date="2016-08" db="EMBL/GenBank/DDBJ databases">
        <authorList>
            <person name="Varghese N."/>
            <person name="Submissions Spin"/>
        </authorList>
    </citation>
    <scope>NUCLEOTIDE SEQUENCE [LARGE SCALE GENOMIC DNA]</scope>
    <source>
        <strain evidence="2">REICA_082</strain>
    </source>
</reference>
<accession>A0A1C3ZEX1</accession>
<organism evidence="1 2">
    <name type="scientific">Kosakonia oryzendophytica</name>
    <dbReference type="NCBI Taxonomy" id="1005665"/>
    <lineage>
        <taxon>Bacteria</taxon>
        <taxon>Pseudomonadati</taxon>
        <taxon>Pseudomonadota</taxon>
        <taxon>Gammaproteobacteria</taxon>
        <taxon>Enterobacterales</taxon>
        <taxon>Enterobacteriaceae</taxon>
        <taxon>Kosakonia</taxon>
    </lineage>
</organism>
<proteinExistence type="predicted"/>
<protein>
    <submittedName>
        <fullName evidence="1">Uncharacterized protein</fullName>
    </submittedName>
</protein>
<dbReference type="Proteomes" id="UP000198975">
    <property type="component" value="Unassembled WGS sequence"/>
</dbReference>
<evidence type="ECO:0000313" key="2">
    <source>
        <dbReference type="Proteomes" id="UP000198975"/>
    </source>
</evidence>
<dbReference type="AlphaFoldDB" id="A0A1C3ZEX1"/>
<name>A0A1C3ZEX1_9ENTR</name>
<sequence>MRKRSTKNVLHFLKMTNIWPVRMQAINNYGAFLLTLRQYVVMEQRLSKKC</sequence>